<feature type="transmembrane region" description="Helical" evidence="1">
    <location>
        <begin position="400"/>
        <end position="424"/>
    </location>
</feature>
<feature type="transmembrane region" description="Helical" evidence="1">
    <location>
        <begin position="464"/>
        <end position="483"/>
    </location>
</feature>
<accession>A0A6J6IRP9</accession>
<feature type="transmembrane region" description="Helical" evidence="1">
    <location>
        <begin position="495"/>
        <end position="515"/>
    </location>
</feature>
<dbReference type="EMBL" id="CAEZVG010000056">
    <property type="protein sequence ID" value="CAB4627166.1"/>
    <property type="molecule type" value="Genomic_DNA"/>
</dbReference>
<evidence type="ECO:0000313" key="2">
    <source>
        <dbReference type="EMBL" id="CAB4549528.1"/>
    </source>
</evidence>
<dbReference type="EMBL" id="CAEZSP010000069">
    <property type="protein sequence ID" value="CAB4549528.1"/>
    <property type="molecule type" value="Genomic_DNA"/>
</dbReference>
<protein>
    <submittedName>
        <fullName evidence="3">Unannotated protein</fullName>
    </submittedName>
</protein>
<dbReference type="AlphaFoldDB" id="A0A6J6IRP9"/>
<keyword evidence="1" id="KW-0472">Membrane</keyword>
<feature type="transmembrane region" description="Helical" evidence="1">
    <location>
        <begin position="431"/>
        <end position="449"/>
    </location>
</feature>
<feature type="transmembrane region" description="Helical" evidence="1">
    <location>
        <begin position="288"/>
        <end position="307"/>
    </location>
</feature>
<evidence type="ECO:0000313" key="3">
    <source>
        <dbReference type="EMBL" id="CAB4627166.1"/>
    </source>
</evidence>
<sequence>MITSMKRSVKLLALVLLAMIALPYSAIAADIPLLTWERGREHQVVIAEGDLNRNWLVTLEGNGQEVLRFVGSTKDSKGFVVHSVSIPDDFALGSYSIVTLENGQDRKVIAGVRIIGAISRTAASNLFDLTSILIFFILFTTINSVIRARKYSFIPFQSTQVLPRITDPVFEDDRNFWTRLESAPYRVRVNWLTSFKPSLLRFLMIREGEMAHRLSRNYYGLSPLIGLIAGSIAGVQVNRDNGIAGTSTMLFLVLALLAVIDAFAGIAMTLGFWAVLLFSGNVTSLRDILIAVSIGIAWVGPSIYASLLRDLIARDFTRENEVQSNSARAIAVLGSALIGALAFYFGQILLQSIIYVEAPDLKVSLIHLAIISLALIIRGAADEFLVNRPTTQERRDESFFIARVSSPMTALLVASTILIFNYVWTRSLTKSFFVALIFSLPYLFSFIRFNKIAKLPIEKLPRNILIETALLAAITFVIFRQISISPLILEERVQLLLLIAGVAPALHAFLSTIYASNEDKFSFEANTEIIRP</sequence>
<reference evidence="3" key="1">
    <citation type="submission" date="2020-05" db="EMBL/GenBank/DDBJ databases">
        <authorList>
            <person name="Chiriac C."/>
            <person name="Salcher M."/>
            <person name="Ghai R."/>
            <person name="Kavagutti S V."/>
        </authorList>
    </citation>
    <scope>NUCLEOTIDE SEQUENCE</scope>
</reference>
<feature type="transmembrane region" description="Helical" evidence="1">
    <location>
        <begin position="327"/>
        <end position="349"/>
    </location>
</feature>
<evidence type="ECO:0000256" key="1">
    <source>
        <dbReference type="SAM" id="Phobius"/>
    </source>
</evidence>
<name>A0A6J6IRP9_9ZZZZ</name>
<feature type="transmembrane region" description="Helical" evidence="1">
    <location>
        <begin position="129"/>
        <end position="146"/>
    </location>
</feature>
<feature type="transmembrane region" description="Helical" evidence="1">
    <location>
        <begin position="249"/>
        <end position="276"/>
    </location>
</feature>
<keyword evidence="1" id="KW-0812">Transmembrane</keyword>
<keyword evidence="1" id="KW-1133">Transmembrane helix</keyword>
<gene>
    <name evidence="2" type="ORF">UFOPK1440_01038</name>
    <name evidence="3" type="ORF">UFOPK1946_00918</name>
</gene>
<proteinExistence type="predicted"/>
<feature type="transmembrane region" description="Helical" evidence="1">
    <location>
        <begin position="361"/>
        <end position="380"/>
    </location>
</feature>
<organism evidence="3">
    <name type="scientific">freshwater metagenome</name>
    <dbReference type="NCBI Taxonomy" id="449393"/>
    <lineage>
        <taxon>unclassified sequences</taxon>
        <taxon>metagenomes</taxon>
        <taxon>ecological metagenomes</taxon>
    </lineage>
</organism>